<evidence type="ECO:0000313" key="8">
    <source>
        <dbReference type="EMBL" id="ASJ70357.1"/>
    </source>
</evidence>
<reference evidence="8 9" key="1">
    <citation type="submission" date="2016-12" db="EMBL/GenBank/DDBJ databases">
        <authorList>
            <person name="Song W.-J."/>
            <person name="Kurnit D.M."/>
        </authorList>
    </citation>
    <scope>NUCLEOTIDE SEQUENCE [LARGE SCALE GENOMIC DNA]</scope>
    <source>
        <strain evidence="8 9">IMCC3135</strain>
    </source>
</reference>
<dbReference type="InterPro" id="IPR015424">
    <property type="entry name" value="PyrdxlP-dep_Trfase"/>
</dbReference>
<dbReference type="GO" id="GO:0019752">
    <property type="term" value="P:carboxylic acid metabolic process"/>
    <property type="evidence" value="ECO:0007669"/>
    <property type="project" value="InterPro"/>
</dbReference>
<dbReference type="InterPro" id="IPR010977">
    <property type="entry name" value="Aromatic_deC"/>
</dbReference>
<evidence type="ECO:0000256" key="2">
    <source>
        <dbReference type="ARBA" id="ARBA00009533"/>
    </source>
</evidence>
<protein>
    <submittedName>
        <fullName evidence="8">L-2,4-diaminobutyrate decarboxylase</fullName>
        <ecNumber evidence="8">4.1.1.86</ecNumber>
    </submittedName>
</protein>
<dbReference type="SUPFAM" id="SSF53383">
    <property type="entry name" value="PLP-dependent transferases"/>
    <property type="match status" value="1"/>
</dbReference>
<dbReference type="InterPro" id="IPR015421">
    <property type="entry name" value="PyrdxlP-dep_Trfase_major"/>
</dbReference>
<dbReference type="InterPro" id="IPR015422">
    <property type="entry name" value="PyrdxlP-dep_Trfase_small"/>
</dbReference>
<dbReference type="EC" id="4.1.1.86" evidence="8"/>
<accession>A0A2Z2NS22</accession>
<keyword evidence="9" id="KW-1185">Reference proteome</keyword>
<comment type="similarity">
    <text evidence="2 7">Belongs to the group II decarboxylase family.</text>
</comment>
<dbReference type="GO" id="GO:0030170">
    <property type="term" value="F:pyridoxal phosphate binding"/>
    <property type="evidence" value="ECO:0007669"/>
    <property type="project" value="InterPro"/>
</dbReference>
<dbReference type="PANTHER" id="PTHR11999">
    <property type="entry name" value="GROUP II PYRIDOXAL-5-PHOSPHATE DECARBOXYLASE"/>
    <property type="match status" value="1"/>
</dbReference>
<evidence type="ECO:0000256" key="7">
    <source>
        <dbReference type="RuleBase" id="RU000382"/>
    </source>
</evidence>
<feature type="modified residue" description="N6-(pyridoxal phosphate)lysine" evidence="6">
    <location>
        <position position="300"/>
    </location>
</feature>
<dbReference type="Proteomes" id="UP000250079">
    <property type="component" value="Chromosome"/>
</dbReference>
<dbReference type="GO" id="GO:0006520">
    <property type="term" value="P:amino acid metabolic process"/>
    <property type="evidence" value="ECO:0007669"/>
    <property type="project" value="InterPro"/>
</dbReference>
<comment type="cofactor">
    <cofactor evidence="1 6 7">
        <name>pyridoxal 5'-phosphate</name>
        <dbReference type="ChEBI" id="CHEBI:597326"/>
    </cofactor>
</comment>
<keyword evidence="4 6" id="KW-0663">Pyridoxal phosphate</keyword>
<dbReference type="AlphaFoldDB" id="A0A2Z2NS22"/>
<evidence type="ECO:0000256" key="1">
    <source>
        <dbReference type="ARBA" id="ARBA00001933"/>
    </source>
</evidence>
<evidence type="ECO:0000256" key="4">
    <source>
        <dbReference type="ARBA" id="ARBA00022898"/>
    </source>
</evidence>
<dbReference type="InterPro" id="IPR002129">
    <property type="entry name" value="PyrdxlP-dep_de-COase"/>
</dbReference>
<sequence>MDYENLDPQDWNAMRRLAHQVTDAAIEHTRDVRNRPVWREMPDSIRIGFTSRVPEDPTPLSQIVAEVNDTVMAYPMGNIHPRFWAWYMGTSNVTGALADFMAAIQGSNLGGGNHAAALMDGQVVQWLREMIGLPESTSGSLVSGGSVANLIGLTVARNRHAGCDVREEGVAAMPKPLRYYGSDQLHSCHQQAMETLGLGNHALVRVPSKSDMSMDVDVLRSLVAQHRSEGLRPACVIATAGTVNTGAIDDLESIAEFCEEQGLSFHVDGCIGALIAIAPNNRWRVAGIERADSVALDPHKWLHAPFEVGCALVRDKSAHLKAFSLSPEYLKPAARGLAAAPFLHDYGIQTSRGFRALKVWMSLREHGVKKFGRLIDQDIAKAAYLSALIEQATQLRLLFPTSINIVCFLFDPGGRSKDELKALNTEIMLRLQEEGTAVLSDTTVHASHCLRAAINNHRTLPEDLHLLVAETLRIGNSLIGDG</sequence>
<gene>
    <name evidence="8" type="primary">ddc_1</name>
    <name evidence="8" type="ORF">IMCC3135_01190</name>
</gene>
<dbReference type="Gene3D" id="3.40.640.10">
    <property type="entry name" value="Type I PLP-dependent aspartate aminotransferase-like (Major domain)"/>
    <property type="match status" value="1"/>
</dbReference>
<evidence type="ECO:0000256" key="5">
    <source>
        <dbReference type="ARBA" id="ARBA00023239"/>
    </source>
</evidence>
<dbReference type="GO" id="GO:0033983">
    <property type="term" value="F:diaminobutyrate decarboxylase activity"/>
    <property type="evidence" value="ECO:0007669"/>
    <property type="project" value="UniProtKB-EC"/>
</dbReference>
<dbReference type="Gene3D" id="1.20.1340.10">
    <property type="entry name" value="dopa decarboxylase, N-terminal domain"/>
    <property type="match status" value="1"/>
</dbReference>
<evidence type="ECO:0000256" key="6">
    <source>
        <dbReference type="PIRSR" id="PIRSR602129-50"/>
    </source>
</evidence>
<keyword evidence="5 7" id="KW-0456">Lyase</keyword>
<name>A0A2Z2NS22_9GAMM</name>
<dbReference type="OrthoDB" id="9803665at2"/>
<dbReference type="Gene3D" id="3.90.1150.10">
    <property type="entry name" value="Aspartate Aminotransferase, domain 1"/>
    <property type="match status" value="1"/>
</dbReference>
<proteinExistence type="inferred from homology"/>
<dbReference type="Pfam" id="PF00282">
    <property type="entry name" value="Pyridoxal_deC"/>
    <property type="match status" value="1"/>
</dbReference>
<dbReference type="PRINTS" id="PR00800">
    <property type="entry name" value="YHDCRBOXLASE"/>
</dbReference>
<keyword evidence="3" id="KW-0210">Decarboxylase</keyword>
<evidence type="ECO:0000313" key="9">
    <source>
        <dbReference type="Proteomes" id="UP000250079"/>
    </source>
</evidence>
<dbReference type="KEGG" id="gai:IMCC3135_01190"/>
<evidence type="ECO:0000256" key="3">
    <source>
        <dbReference type="ARBA" id="ARBA00022793"/>
    </source>
</evidence>
<dbReference type="EMBL" id="CP018632">
    <property type="protein sequence ID" value="ASJ70357.1"/>
    <property type="molecule type" value="Genomic_DNA"/>
</dbReference>
<dbReference type="PANTHER" id="PTHR11999:SF70">
    <property type="entry name" value="MIP05841P"/>
    <property type="match status" value="1"/>
</dbReference>
<organism evidence="8 9">
    <name type="scientific">Granulosicoccus antarcticus IMCC3135</name>
    <dbReference type="NCBI Taxonomy" id="1192854"/>
    <lineage>
        <taxon>Bacteria</taxon>
        <taxon>Pseudomonadati</taxon>
        <taxon>Pseudomonadota</taxon>
        <taxon>Gammaproteobacteria</taxon>
        <taxon>Chromatiales</taxon>
        <taxon>Granulosicoccaceae</taxon>
        <taxon>Granulosicoccus</taxon>
    </lineage>
</organism>